<dbReference type="InterPro" id="IPR011009">
    <property type="entry name" value="Kinase-like_dom_sf"/>
</dbReference>
<evidence type="ECO:0000256" key="8">
    <source>
        <dbReference type="SAM" id="SignalP"/>
    </source>
</evidence>
<feature type="compositionally biased region" description="Low complexity" evidence="6">
    <location>
        <begin position="846"/>
        <end position="865"/>
    </location>
</feature>
<feature type="transmembrane region" description="Helical" evidence="7">
    <location>
        <begin position="254"/>
        <end position="281"/>
    </location>
</feature>
<proteinExistence type="predicted"/>
<dbReference type="PANTHER" id="PTHR44329">
    <property type="entry name" value="SERINE/THREONINE-PROTEIN KINASE TNNI3K-RELATED"/>
    <property type="match status" value="1"/>
</dbReference>
<feature type="region of interest" description="Disordered" evidence="6">
    <location>
        <begin position="289"/>
        <end position="366"/>
    </location>
</feature>
<dbReference type="InterPro" id="IPR000719">
    <property type="entry name" value="Prot_kinase_dom"/>
</dbReference>
<evidence type="ECO:0000256" key="1">
    <source>
        <dbReference type="ARBA" id="ARBA00022679"/>
    </source>
</evidence>
<feature type="compositionally biased region" description="Basic and acidic residues" evidence="6">
    <location>
        <begin position="902"/>
        <end position="941"/>
    </location>
</feature>
<dbReference type="PROSITE" id="PS00108">
    <property type="entry name" value="PROTEIN_KINASE_ST"/>
    <property type="match status" value="1"/>
</dbReference>
<keyword evidence="7" id="KW-0472">Membrane</keyword>
<feature type="region of interest" description="Disordered" evidence="6">
    <location>
        <begin position="808"/>
        <end position="865"/>
    </location>
</feature>
<organism evidence="10 11">
    <name type="scientific">Apatococcus fuscideae</name>
    <dbReference type="NCBI Taxonomy" id="2026836"/>
    <lineage>
        <taxon>Eukaryota</taxon>
        <taxon>Viridiplantae</taxon>
        <taxon>Chlorophyta</taxon>
        <taxon>core chlorophytes</taxon>
        <taxon>Trebouxiophyceae</taxon>
        <taxon>Chlorellales</taxon>
        <taxon>Chlorellaceae</taxon>
        <taxon>Apatococcus</taxon>
    </lineage>
</organism>
<name>A0AAW1RZ63_9CHLO</name>
<evidence type="ECO:0000256" key="2">
    <source>
        <dbReference type="ARBA" id="ARBA00022741"/>
    </source>
</evidence>
<feature type="region of interest" description="Disordered" evidence="6">
    <location>
        <begin position="902"/>
        <end position="942"/>
    </location>
</feature>
<comment type="caution">
    <text evidence="10">The sequence shown here is derived from an EMBL/GenBank/DDBJ whole genome shotgun (WGS) entry which is preliminary data.</text>
</comment>
<evidence type="ECO:0000256" key="7">
    <source>
        <dbReference type="SAM" id="Phobius"/>
    </source>
</evidence>
<keyword evidence="8" id="KW-0732">Signal</keyword>
<keyword evidence="4 5" id="KW-0067">ATP-binding</keyword>
<dbReference type="InterPro" id="IPR051681">
    <property type="entry name" value="Ser/Thr_Kinases-Pseudokinases"/>
</dbReference>
<dbReference type="GO" id="GO:0004674">
    <property type="term" value="F:protein serine/threonine kinase activity"/>
    <property type="evidence" value="ECO:0007669"/>
    <property type="project" value="TreeGrafter"/>
</dbReference>
<feature type="compositionally biased region" description="Low complexity" evidence="6">
    <location>
        <begin position="770"/>
        <end position="782"/>
    </location>
</feature>
<feature type="region of interest" description="Disordered" evidence="6">
    <location>
        <begin position="403"/>
        <end position="424"/>
    </location>
</feature>
<accession>A0AAW1RZ63</accession>
<feature type="compositionally biased region" description="Polar residues" evidence="6">
    <location>
        <begin position="348"/>
        <end position="366"/>
    </location>
</feature>
<evidence type="ECO:0000256" key="5">
    <source>
        <dbReference type="PROSITE-ProRule" id="PRU10141"/>
    </source>
</evidence>
<dbReference type="InterPro" id="IPR008271">
    <property type="entry name" value="Ser/Thr_kinase_AS"/>
</dbReference>
<dbReference type="PROSITE" id="PS00107">
    <property type="entry name" value="PROTEIN_KINASE_ATP"/>
    <property type="match status" value="1"/>
</dbReference>
<evidence type="ECO:0000256" key="4">
    <source>
        <dbReference type="ARBA" id="ARBA00022840"/>
    </source>
</evidence>
<dbReference type="Pfam" id="PF00069">
    <property type="entry name" value="Pkinase"/>
    <property type="match status" value="1"/>
</dbReference>
<keyword evidence="1" id="KW-0808">Transferase</keyword>
<keyword evidence="3" id="KW-0418">Kinase</keyword>
<evidence type="ECO:0000256" key="6">
    <source>
        <dbReference type="SAM" id="MobiDB-lite"/>
    </source>
</evidence>
<keyword evidence="7" id="KW-1133">Transmembrane helix</keyword>
<dbReference type="PANTHER" id="PTHR44329:SF298">
    <property type="entry name" value="MIXED LINEAGE KINASE DOMAIN-LIKE PROTEIN"/>
    <property type="match status" value="1"/>
</dbReference>
<evidence type="ECO:0000313" key="10">
    <source>
        <dbReference type="EMBL" id="KAK9838607.1"/>
    </source>
</evidence>
<feature type="compositionally biased region" description="Polar residues" evidence="6">
    <location>
        <begin position="1086"/>
        <end position="1098"/>
    </location>
</feature>
<feature type="signal peptide" evidence="8">
    <location>
        <begin position="1"/>
        <end position="21"/>
    </location>
</feature>
<sequence>MRGSCLLVVTWLSLVVLSGRALAGGDSACDNHACFNGVKQWCQGVCPFDPLNFGALCATTCAAAAGNASSCLNSSNDTTGVGLLDTLDVLAPTCNVLSSYTQTTLTPCKDLNVDDSPCATVQDGGQCTAGCMNVLNSISSSCRGYLATLIYYVAIPSHISLSVLQQCGIGPYPNLNGGHPIPSVLPWETPGYDLAPGPAPAPAPTTVTESPTPLPGPPAKIESSSPNPPPAPAPTDTINASLSGKSPSSVSTSLSAGVIAAIVIAAMMCALVFVLLALFLVQRHRQGTNTPSLISGLPLGTSRQGKGGSTGGPARSKKALGRAPRTDSYTLDANPSGFAHLMRDSESHSTASPQSQSDLPVTGSGLSTQTSNFAALPLKGAAAGSGAPHIWSNASSQDWFLAANPAASGGPQQAAGGTQQAAEEKPWFSQMGRLSPFPPPATMAEASQMDMYRHGVPGLGNQNSEALGHAVSISHSRQLSGAPMEGDDAMNWDLQPEQVQPCRTADGKPVILGTGAYGNVYKGILNGVTEVAIKVLHNDMDLPRFRQEISILKRCRDNNIVNYLGAFRQAGRTMLVTEFMGQGNLFKALQTHRRDGSLRWRNRGHDIALNVARGLVYMHGCSPRVIHFDLKSPNILLSSEGVAKVADVGLSRVLSQTHVSNPRFVGTFAWAAPELLTGTRCSELVDVYSMGVVMWELITGEQPERGCLRAPRVPEECSRAVEELMDQCLNPLPEQRPSALQVYERLLALQQNPNAPAGTPAAQSGHADSPEPSSESSSTGFSSAAFSAHHLPAVQVGQARVVTASPFAQQHQGSLQNARGPSSLPSPFAPQEASSPPSEQDTRYDSSCPSAQPQPQQQAGSLQAPRIQGAYTQGSTAEDPARPWSNLIVVLFKEPCFDHTVHQRMPQEKRDQPESDNKEDPSSQPPDAKKQIVEGEKDKMPSETVEQGRIAFFYRAKLNVEGEPQSLVDVQRFYMILSPTSRDKAPHRLVVVGKKKMPSVQKRERFFGFCEATGSSVDELTSKMGDASYDTKTMGQRTNPSALAAGQGVYSIVNRGRQTNLVYCLETPEKPGKMQDTLDIPKEGSYTLSIRNPKTPNVGNAGLENKPDFSPEKMKKMGGYRWISASDPSFLDVEHCELLLIGASEDITGELGAAGEHMHKLAEQDMEKYISEGHQDEDEVLLKKLQEEYRLEAGGLPIDSTVKDQAKKA</sequence>
<dbReference type="PROSITE" id="PS50011">
    <property type="entry name" value="PROTEIN_KINASE_DOM"/>
    <property type="match status" value="1"/>
</dbReference>
<feature type="compositionally biased region" description="Polar residues" evidence="6">
    <location>
        <begin position="236"/>
        <end position="248"/>
    </location>
</feature>
<keyword evidence="2 5" id="KW-0547">Nucleotide-binding</keyword>
<evidence type="ECO:0000259" key="9">
    <source>
        <dbReference type="PROSITE" id="PS50011"/>
    </source>
</evidence>
<reference evidence="10 11" key="1">
    <citation type="journal article" date="2024" name="Nat. Commun.">
        <title>Phylogenomics reveals the evolutionary origins of lichenization in chlorophyte algae.</title>
        <authorList>
            <person name="Puginier C."/>
            <person name="Libourel C."/>
            <person name="Otte J."/>
            <person name="Skaloud P."/>
            <person name="Haon M."/>
            <person name="Grisel S."/>
            <person name="Petersen M."/>
            <person name="Berrin J.G."/>
            <person name="Delaux P.M."/>
            <person name="Dal Grande F."/>
            <person name="Keller J."/>
        </authorList>
    </citation>
    <scope>NUCLEOTIDE SEQUENCE [LARGE SCALE GENOMIC DNA]</scope>
    <source>
        <strain evidence="10 11">SAG 2523</strain>
    </source>
</reference>
<dbReference type="AlphaFoldDB" id="A0AAW1RZ63"/>
<dbReference type="EMBL" id="JALJOV010001885">
    <property type="protein sequence ID" value="KAK9838607.1"/>
    <property type="molecule type" value="Genomic_DNA"/>
</dbReference>
<feature type="compositionally biased region" description="Low complexity" evidence="6">
    <location>
        <begin position="403"/>
        <end position="421"/>
    </location>
</feature>
<dbReference type="GO" id="GO:0005524">
    <property type="term" value="F:ATP binding"/>
    <property type="evidence" value="ECO:0007669"/>
    <property type="project" value="UniProtKB-UniRule"/>
</dbReference>
<feature type="region of interest" description="Disordered" evidence="6">
    <location>
        <begin position="194"/>
        <end position="248"/>
    </location>
</feature>
<dbReference type="Proteomes" id="UP001485043">
    <property type="component" value="Unassembled WGS sequence"/>
</dbReference>
<evidence type="ECO:0000256" key="3">
    <source>
        <dbReference type="ARBA" id="ARBA00022777"/>
    </source>
</evidence>
<evidence type="ECO:0000313" key="11">
    <source>
        <dbReference type="Proteomes" id="UP001485043"/>
    </source>
</evidence>
<feature type="binding site" evidence="5">
    <location>
        <position position="534"/>
    </location>
    <ligand>
        <name>ATP</name>
        <dbReference type="ChEBI" id="CHEBI:30616"/>
    </ligand>
</feature>
<keyword evidence="11" id="KW-1185">Reference proteome</keyword>
<dbReference type="SUPFAM" id="SSF56112">
    <property type="entry name" value="Protein kinase-like (PK-like)"/>
    <property type="match status" value="1"/>
</dbReference>
<keyword evidence="7" id="KW-0812">Transmembrane</keyword>
<gene>
    <name evidence="10" type="ORF">WJX84_011189</name>
</gene>
<protein>
    <recommendedName>
        <fullName evidence="9">Protein kinase domain-containing protein</fullName>
    </recommendedName>
</protein>
<dbReference type="InterPro" id="IPR017441">
    <property type="entry name" value="Protein_kinase_ATP_BS"/>
</dbReference>
<feature type="region of interest" description="Disordered" evidence="6">
    <location>
        <begin position="753"/>
        <end position="782"/>
    </location>
</feature>
<feature type="compositionally biased region" description="Polar residues" evidence="6">
    <location>
        <begin position="808"/>
        <end position="825"/>
    </location>
</feature>
<feature type="region of interest" description="Disordered" evidence="6">
    <location>
        <begin position="1086"/>
        <end position="1110"/>
    </location>
</feature>
<dbReference type="SMART" id="SM00220">
    <property type="entry name" value="S_TKc"/>
    <property type="match status" value="1"/>
</dbReference>
<dbReference type="CDD" id="cd13999">
    <property type="entry name" value="STKc_MAP3K-like"/>
    <property type="match status" value="1"/>
</dbReference>
<dbReference type="Gene3D" id="1.10.510.10">
    <property type="entry name" value="Transferase(Phosphotransferase) domain 1"/>
    <property type="match status" value="1"/>
</dbReference>
<feature type="domain" description="Protein kinase" evidence="9">
    <location>
        <begin position="506"/>
        <end position="749"/>
    </location>
</feature>
<feature type="chain" id="PRO_5044024969" description="Protein kinase domain-containing protein" evidence="8">
    <location>
        <begin position="22"/>
        <end position="1209"/>
    </location>
</feature>